<dbReference type="InterPro" id="IPR002731">
    <property type="entry name" value="ATPase_BadF"/>
</dbReference>
<feature type="domain" description="ATPase BadF/BadG/BcrA/BcrD type" evidence="1">
    <location>
        <begin position="5"/>
        <end position="301"/>
    </location>
</feature>
<gene>
    <name evidence="2" type="ORF">AN477_09435</name>
</gene>
<dbReference type="EMBL" id="LJCO01000042">
    <property type="protein sequence ID" value="KPV43938.1"/>
    <property type="molecule type" value="Genomic_DNA"/>
</dbReference>
<evidence type="ECO:0000313" key="3">
    <source>
        <dbReference type="Proteomes" id="UP000050482"/>
    </source>
</evidence>
<dbReference type="InterPro" id="IPR052519">
    <property type="entry name" value="Euk-type_GlcNAc_Kinase"/>
</dbReference>
<organism evidence="2 3">
    <name type="scientific">Alicyclobacillus ferrooxydans</name>
    <dbReference type="NCBI Taxonomy" id="471514"/>
    <lineage>
        <taxon>Bacteria</taxon>
        <taxon>Bacillati</taxon>
        <taxon>Bacillota</taxon>
        <taxon>Bacilli</taxon>
        <taxon>Bacillales</taxon>
        <taxon>Alicyclobacillaceae</taxon>
        <taxon>Alicyclobacillus</taxon>
    </lineage>
</organism>
<dbReference type="InterPro" id="IPR043129">
    <property type="entry name" value="ATPase_NBD"/>
</dbReference>
<accession>A0A0P9CEA2</accession>
<proteinExistence type="predicted"/>
<dbReference type="RefSeq" id="WP_054968906.1">
    <property type="nucleotide sequence ID" value="NZ_LJCO01000042.1"/>
</dbReference>
<dbReference type="STRING" id="471514.AN477_09435"/>
<dbReference type="OrthoDB" id="9772633at2"/>
<name>A0A0P9CEA2_9BACL</name>
<reference evidence="2 3" key="1">
    <citation type="submission" date="2015-09" db="EMBL/GenBank/DDBJ databases">
        <title>Draft genome sequence of Alicyclobacillus ferrooxydans DSM 22381.</title>
        <authorList>
            <person name="Hemp J."/>
        </authorList>
    </citation>
    <scope>NUCLEOTIDE SEQUENCE [LARGE SCALE GENOMIC DNA]</scope>
    <source>
        <strain evidence="2 3">TC-34</strain>
    </source>
</reference>
<sequence length="334" mass="35961">MSYFLGVDGGGSKTLAVITDEKGHVLGIGRSEGSNYQSIGIDKATQHIGNAIDCALYDANLIADDITHAVYGLAGADRPKDLAIVLPACRKLPIQSWRVVCDTMIGLRSGSPSFTGIVLVCGSGTNAAGRNKYGDEVQTGGFGYLYGDWAGGGDLARAAFRTAIRSFEGREEYSLLVKLVPEFLGYTDVEHMLNDYLDKEYTNVPRELAIVVHQAANRGDTLSCKILARMGYELGLSAKSVAMRLCDLDEPLDVVLVGSVIQRGRHPLLIGGIEQVLNDSGFEFRLCIPDIPPVCGAVLLAFDDHGIAIQTSTYDHWAAEFGASNHSFLEEKNV</sequence>
<dbReference type="Proteomes" id="UP000050482">
    <property type="component" value="Unassembled WGS sequence"/>
</dbReference>
<keyword evidence="3" id="KW-1185">Reference proteome</keyword>
<evidence type="ECO:0000313" key="2">
    <source>
        <dbReference type="EMBL" id="KPV43938.1"/>
    </source>
</evidence>
<dbReference type="Gene3D" id="3.30.420.40">
    <property type="match status" value="2"/>
</dbReference>
<comment type="caution">
    <text evidence="2">The sequence shown here is derived from an EMBL/GenBank/DDBJ whole genome shotgun (WGS) entry which is preliminary data.</text>
</comment>
<dbReference type="SUPFAM" id="SSF53067">
    <property type="entry name" value="Actin-like ATPase domain"/>
    <property type="match status" value="2"/>
</dbReference>
<dbReference type="PANTHER" id="PTHR43190:SF3">
    <property type="entry name" value="N-ACETYL-D-GLUCOSAMINE KINASE"/>
    <property type="match status" value="1"/>
</dbReference>
<dbReference type="AlphaFoldDB" id="A0A0P9CEA2"/>
<dbReference type="Pfam" id="PF01869">
    <property type="entry name" value="BcrAD_BadFG"/>
    <property type="match status" value="1"/>
</dbReference>
<evidence type="ECO:0000259" key="1">
    <source>
        <dbReference type="Pfam" id="PF01869"/>
    </source>
</evidence>
<dbReference type="CDD" id="cd24007">
    <property type="entry name" value="ASKHA_NBD_eukNAGK-like"/>
    <property type="match status" value="1"/>
</dbReference>
<protein>
    <recommendedName>
        <fullName evidence="1">ATPase BadF/BadG/BcrA/BcrD type domain-containing protein</fullName>
    </recommendedName>
</protein>
<dbReference type="PANTHER" id="PTHR43190">
    <property type="entry name" value="N-ACETYL-D-GLUCOSAMINE KINASE"/>
    <property type="match status" value="1"/>
</dbReference>
<dbReference type="PATRIC" id="fig|471514.4.peg.460"/>